<dbReference type="Pfam" id="PF13185">
    <property type="entry name" value="GAF_2"/>
    <property type="match status" value="1"/>
</dbReference>
<dbReference type="InterPro" id="IPR036097">
    <property type="entry name" value="HisK_dim/P_sf"/>
</dbReference>
<dbReference type="SUPFAM" id="SSF55785">
    <property type="entry name" value="PYP-like sensor domain (PAS domain)"/>
    <property type="match status" value="1"/>
</dbReference>
<dbReference type="NCBIfam" id="TIGR00229">
    <property type="entry name" value="sensory_box"/>
    <property type="match status" value="1"/>
</dbReference>
<gene>
    <name evidence="10" type="ORF">JY651_44295</name>
</gene>
<dbReference type="SMART" id="SM00387">
    <property type="entry name" value="HATPase_c"/>
    <property type="match status" value="1"/>
</dbReference>
<accession>A0ABX7NX85</accession>
<dbReference type="EC" id="2.7.13.3" evidence="2"/>
<dbReference type="SUPFAM" id="SSF55781">
    <property type="entry name" value="GAF domain-like"/>
    <property type="match status" value="1"/>
</dbReference>
<dbReference type="PROSITE" id="PS50112">
    <property type="entry name" value="PAS"/>
    <property type="match status" value="1"/>
</dbReference>
<evidence type="ECO:0000256" key="6">
    <source>
        <dbReference type="ARBA" id="ARBA00023136"/>
    </source>
</evidence>
<evidence type="ECO:0000313" key="11">
    <source>
        <dbReference type="Proteomes" id="UP000662747"/>
    </source>
</evidence>
<dbReference type="SMART" id="SM00065">
    <property type="entry name" value="GAF"/>
    <property type="match status" value="1"/>
</dbReference>
<evidence type="ECO:0000256" key="3">
    <source>
        <dbReference type="ARBA" id="ARBA00022553"/>
    </source>
</evidence>
<dbReference type="Proteomes" id="UP000662747">
    <property type="component" value="Chromosome"/>
</dbReference>
<dbReference type="PANTHER" id="PTHR42878">
    <property type="entry name" value="TWO-COMPONENT HISTIDINE KINASE"/>
    <property type="match status" value="1"/>
</dbReference>
<dbReference type="CDD" id="cd00082">
    <property type="entry name" value="HisKA"/>
    <property type="match status" value="1"/>
</dbReference>
<dbReference type="InterPro" id="IPR025751">
    <property type="entry name" value="RsbRD_N_dom"/>
</dbReference>
<keyword evidence="4" id="KW-0808">Transferase</keyword>
<evidence type="ECO:0000259" key="8">
    <source>
        <dbReference type="PROSITE" id="PS50112"/>
    </source>
</evidence>
<dbReference type="SUPFAM" id="SSF47384">
    <property type="entry name" value="Homodimeric domain of signal transducing histidine kinase"/>
    <property type="match status" value="1"/>
</dbReference>
<keyword evidence="6" id="KW-0472">Membrane</keyword>
<dbReference type="InterPro" id="IPR003661">
    <property type="entry name" value="HisK_dim/P_dom"/>
</dbReference>
<dbReference type="InterPro" id="IPR003018">
    <property type="entry name" value="GAF"/>
</dbReference>
<dbReference type="PROSITE" id="PS50109">
    <property type="entry name" value="HIS_KIN"/>
    <property type="match status" value="1"/>
</dbReference>
<reference evidence="10 11" key="1">
    <citation type="submission" date="2021-02" db="EMBL/GenBank/DDBJ databases">
        <title>De Novo genome assembly of isolated myxobacteria.</title>
        <authorList>
            <person name="Stevens D.C."/>
        </authorList>
    </citation>
    <scope>NUCLEOTIDE SEQUENCE [LARGE SCALE GENOMIC DNA]</scope>
    <source>
        <strain evidence="11">SCPEA02</strain>
    </source>
</reference>
<evidence type="ECO:0000259" key="9">
    <source>
        <dbReference type="PROSITE" id="PS50113"/>
    </source>
</evidence>
<evidence type="ECO:0000256" key="1">
    <source>
        <dbReference type="ARBA" id="ARBA00000085"/>
    </source>
</evidence>
<evidence type="ECO:0000256" key="4">
    <source>
        <dbReference type="ARBA" id="ARBA00022679"/>
    </source>
</evidence>
<keyword evidence="3" id="KW-0597">Phosphoprotein</keyword>
<dbReference type="PROSITE" id="PS50113">
    <property type="entry name" value="PAC"/>
    <property type="match status" value="1"/>
</dbReference>
<dbReference type="InterPro" id="IPR029016">
    <property type="entry name" value="GAF-like_dom_sf"/>
</dbReference>
<keyword evidence="11" id="KW-1185">Reference proteome</keyword>
<dbReference type="Gene3D" id="1.10.287.130">
    <property type="match status" value="1"/>
</dbReference>
<dbReference type="PRINTS" id="PR00344">
    <property type="entry name" value="BCTRLSENSOR"/>
</dbReference>
<dbReference type="InterPro" id="IPR036890">
    <property type="entry name" value="HATPase_C_sf"/>
</dbReference>
<dbReference type="PANTHER" id="PTHR42878:SF15">
    <property type="entry name" value="BACTERIOPHYTOCHROME"/>
    <property type="match status" value="1"/>
</dbReference>
<dbReference type="SUPFAM" id="SSF55874">
    <property type="entry name" value="ATPase domain of HSP90 chaperone/DNA topoisomerase II/histidine kinase"/>
    <property type="match status" value="1"/>
</dbReference>
<evidence type="ECO:0000313" key="10">
    <source>
        <dbReference type="EMBL" id="QSQ22087.1"/>
    </source>
</evidence>
<evidence type="ECO:0000256" key="2">
    <source>
        <dbReference type="ARBA" id="ARBA00012438"/>
    </source>
</evidence>
<dbReference type="InterPro" id="IPR000700">
    <property type="entry name" value="PAS-assoc_C"/>
</dbReference>
<dbReference type="Pfam" id="PF00512">
    <property type="entry name" value="HisKA"/>
    <property type="match status" value="1"/>
</dbReference>
<dbReference type="CDD" id="cd00075">
    <property type="entry name" value="HATPase"/>
    <property type="match status" value="1"/>
</dbReference>
<keyword evidence="5" id="KW-0418">Kinase</keyword>
<dbReference type="Gene3D" id="3.30.450.20">
    <property type="entry name" value="PAS domain"/>
    <property type="match status" value="1"/>
</dbReference>
<dbReference type="InterPro" id="IPR035965">
    <property type="entry name" value="PAS-like_dom_sf"/>
</dbReference>
<dbReference type="Gene3D" id="3.30.565.10">
    <property type="entry name" value="Histidine kinase-like ATPase, C-terminal domain"/>
    <property type="match status" value="1"/>
</dbReference>
<evidence type="ECO:0000259" key="7">
    <source>
        <dbReference type="PROSITE" id="PS50109"/>
    </source>
</evidence>
<feature type="domain" description="PAC" evidence="9">
    <location>
        <begin position="395"/>
        <end position="449"/>
    </location>
</feature>
<organism evidence="10 11">
    <name type="scientific">Pyxidicoccus parkwayensis</name>
    <dbReference type="NCBI Taxonomy" id="2813578"/>
    <lineage>
        <taxon>Bacteria</taxon>
        <taxon>Pseudomonadati</taxon>
        <taxon>Myxococcota</taxon>
        <taxon>Myxococcia</taxon>
        <taxon>Myxococcales</taxon>
        <taxon>Cystobacterineae</taxon>
        <taxon>Myxococcaceae</taxon>
        <taxon>Pyxidicoccus</taxon>
    </lineage>
</organism>
<dbReference type="SMART" id="SM00388">
    <property type="entry name" value="HisKA"/>
    <property type="match status" value="1"/>
</dbReference>
<name>A0ABX7NX85_9BACT</name>
<dbReference type="InterPro" id="IPR004358">
    <property type="entry name" value="Sig_transdc_His_kin-like_C"/>
</dbReference>
<dbReference type="InterPro" id="IPR013656">
    <property type="entry name" value="PAS_4"/>
</dbReference>
<feature type="domain" description="PAS" evidence="8">
    <location>
        <begin position="321"/>
        <end position="391"/>
    </location>
</feature>
<dbReference type="InterPro" id="IPR050351">
    <property type="entry name" value="BphY/WalK/GraS-like"/>
</dbReference>
<dbReference type="Pfam" id="PF14361">
    <property type="entry name" value="RsbRD_N"/>
    <property type="match status" value="1"/>
</dbReference>
<dbReference type="InterPro" id="IPR005467">
    <property type="entry name" value="His_kinase_dom"/>
</dbReference>
<comment type="catalytic activity">
    <reaction evidence="1">
        <text>ATP + protein L-histidine = ADP + protein N-phospho-L-histidine.</text>
        <dbReference type="EC" id="2.7.13.3"/>
    </reaction>
</comment>
<dbReference type="Pfam" id="PF02518">
    <property type="entry name" value="HATPase_c"/>
    <property type="match status" value="1"/>
</dbReference>
<evidence type="ECO:0000256" key="5">
    <source>
        <dbReference type="ARBA" id="ARBA00022777"/>
    </source>
</evidence>
<dbReference type="Gene3D" id="3.30.450.40">
    <property type="match status" value="1"/>
</dbReference>
<proteinExistence type="predicted"/>
<protein>
    <recommendedName>
        <fullName evidence="2">histidine kinase</fullName>
        <ecNumber evidence="2">2.7.13.3</ecNumber>
    </recommendedName>
</protein>
<dbReference type="EMBL" id="CP071090">
    <property type="protein sequence ID" value="QSQ22087.1"/>
    <property type="molecule type" value="Genomic_DNA"/>
</dbReference>
<dbReference type="Pfam" id="PF08448">
    <property type="entry name" value="PAS_4"/>
    <property type="match status" value="1"/>
</dbReference>
<dbReference type="InterPro" id="IPR003594">
    <property type="entry name" value="HATPase_dom"/>
</dbReference>
<feature type="domain" description="Histidine kinase" evidence="7">
    <location>
        <begin position="460"/>
        <end position="677"/>
    </location>
</feature>
<sequence length="680" mass="75111">MLEPESRSVTREEPGGARTLRAAEFLREHRSALLSDWEQSMHALHADHAERHTWLLDHMPELLLALAEVIEHGPEGLGTALWDEHAVIRLDQGFDLGEVAAEYALLRKCILRRLEAEPRGLAPGELERLDEAVDRVVTRTMTCFSQARQRILQALDRMTQATLDNPSVDALLMRLLNVLMESALAVDSAAVMMLEGSQLVVRAAVGLAADVAVGTALRLDEGFMGQVATTRKPQALRSAATDPRVVMPALKEPGLRAVYGVPMLEDERLLGVAYMGSRTAFLFSDPDTLLFRSITQRATAYLVQARLQADERSARVEAQRSLAQLNALLSATPMGIAFMDTELRYMRLNQAMADLNGVPVADHVGRTFRDIQPKVIVDLIEPILHRALETGEPVRSFEFVLSPSASRGGGRTWQASVYPVRTDMGELLGLGCTVVDITEHKQAEATLQRAVDFREQLLAVLGHDLRNPLNAINASAFQLSRAEGWGPPERRAVDRIRKATARMGRMINDILDFARSRLGGGIPVSRQRMNLAEVCQATLEELQVSHPERQLVFEAHGDTWGQWDPDRVSQVLGNLVANAIQHGQEGAPVRTVVRGEPDEVVLQVHNLGEPIPAELRARIFDPFKMHPGPRDAEKQKRSLGLGLYIVSQIAGVHGGRVEVRSTAEEGTTFTVYWPRVPPSV</sequence>
<dbReference type="InterPro" id="IPR000014">
    <property type="entry name" value="PAS"/>
</dbReference>